<dbReference type="AlphaFoldDB" id="A0AA35WNW0"/>
<evidence type="ECO:0000313" key="3">
    <source>
        <dbReference type="Proteomes" id="UP001174909"/>
    </source>
</evidence>
<evidence type="ECO:0000313" key="2">
    <source>
        <dbReference type="EMBL" id="CAI8021295.1"/>
    </source>
</evidence>
<organism evidence="2 3">
    <name type="scientific">Geodia barretti</name>
    <name type="common">Barrett's horny sponge</name>
    <dbReference type="NCBI Taxonomy" id="519541"/>
    <lineage>
        <taxon>Eukaryota</taxon>
        <taxon>Metazoa</taxon>
        <taxon>Porifera</taxon>
        <taxon>Demospongiae</taxon>
        <taxon>Heteroscleromorpha</taxon>
        <taxon>Tetractinellida</taxon>
        <taxon>Astrophorina</taxon>
        <taxon>Geodiidae</taxon>
        <taxon>Geodia</taxon>
    </lineage>
</organism>
<reference evidence="2" key="1">
    <citation type="submission" date="2023-03" db="EMBL/GenBank/DDBJ databases">
        <authorList>
            <person name="Steffen K."/>
            <person name="Cardenas P."/>
        </authorList>
    </citation>
    <scope>NUCLEOTIDE SEQUENCE</scope>
</reference>
<protein>
    <submittedName>
        <fullName evidence="2">Uncharacterized protein</fullName>
    </submittedName>
</protein>
<accession>A0AA35WNW0</accession>
<dbReference type="Proteomes" id="UP001174909">
    <property type="component" value="Unassembled WGS sequence"/>
</dbReference>
<feature type="region of interest" description="Disordered" evidence="1">
    <location>
        <begin position="1"/>
        <end position="31"/>
    </location>
</feature>
<proteinExistence type="predicted"/>
<gene>
    <name evidence="2" type="ORF">GBAR_LOCUS12644</name>
</gene>
<comment type="caution">
    <text evidence="2">The sequence shown here is derived from an EMBL/GenBank/DDBJ whole genome shotgun (WGS) entry which is preliminary data.</text>
</comment>
<dbReference type="EMBL" id="CASHTH010001880">
    <property type="protein sequence ID" value="CAI8021295.1"/>
    <property type="molecule type" value="Genomic_DNA"/>
</dbReference>
<evidence type="ECO:0000256" key="1">
    <source>
        <dbReference type="SAM" id="MobiDB-lite"/>
    </source>
</evidence>
<sequence>MLKIHQSVYSELSIPDPNSTGSTDDGEETGTDLGHYIKINSCLSAMLQKHTTLTNTYALQD</sequence>
<name>A0AA35WNW0_GEOBA</name>
<keyword evidence="3" id="KW-1185">Reference proteome</keyword>